<protein>
    <recommendedName>
        <fullName evidence="3">DUF4230 domain-containing protein</fullName>
    </recommendedName>
</protein>
<dbReference type="Proteomes" id="UP000014923">
    <property type="component" value="Unassembled WGS sequence"/>
</dbReference>
<comment type="caution">
    <text evidence="1">The sequence shown here is derived from an EMBL/GenBank/DDBJ whole genome shotgun (WGS) entry which is preliminary data.</text>
</comment>
<reference evidence="1" key="1">
    <citation type="submission" date="2013-03" db="EMBL/GenBank/DDBJ databases">
        <title>Draft genome sequence of the hydrogen-ethanol-producing anaerobic alkalithermophilic Caloramator celere.</title>
        <authorList>
            <person name="Ciranna A."/>
            <person name="Larjo A."/>
            <person name="Kivisto A."/>
            <person name="Santala V."/>
            <person name="Roos C."/>
            <person name="Karp M."/>
        </authorList>
    </citation>
    <scope>NUCLEOTIDE SEQUENCE [LARGE SCALE GENOMIC DNA]</scope>
    <source>
        <strain evidence="1">DSM 8682</strain>
    </source>
</reference>
<dbReference type="eggNOG" id="ENOG50313N4">
    <property type="taxonomic scope" value="Bacteria"/>
</dbReference>
<dbReference type="AlphaFoldDB" id="R7RNI4"/>
<gene>
    <name evidence="1" type="ORF">TCEL_01671</name>
</gene>
<evidence type="ECO:0008006" key="3">
    <source>
        <dbReference type="Google" id="ProtNLM"/>
    </source>
</evidence>
<sequence>MNGVKIDVYKDKVEITLPEPKIIDVYIDEKSIEVYDQSMNILNPLKIEDYNNAIIEEKKKIEKDALEKGILDQVNKQADLFLRNMLKDMGFKNIIIK</sequence>
<accession>R7RNI4</accession>
<evidence type="ECO:0000313" key="2">
    <source>
        <dbReference type="Proteomes" id="UP000014923"/>
    </source>
</evidence>
<proteinExistence type="predicted"/>
<dbReference type="Pfam" id="PF14014">
    <property type="entry name" value="DUF4230"/>
    <property type="match status" value="1"/>
</dbReference>
<evidence type="ECO:0000313" key="1">
    <source>
        <dbReference type="EMBL" id="CDF57757.1"/>
    </source>
</evidence>
<name>R7RNI4_9CLOT</name>
<keyword evidence="2" id="KW-1185">Reference proteome</keyword>
<dbReference type="EMBL" id="CAVN010000090">
    <property type="protein sequence ID" value="CDF57757.1"/>
    <property type="molecule type" value="Genomic_DNA"/>
</dbReference>
<organism evidence="1 2">
    <name type="scientific">Thermobrachium celere DSM 8682</name>
    <dbReference type="NCBI Taxonomy" id="941824"/>
    <lineage>
        <taxon>Bacteria</taxon>
        <taxon>Bacillati</taxon>
        <taxon>Bacillota</taxon>
        <taxon>Clostridia</taxon>
        <taxon>Eubacteriales</taxon>
        <taxon>Clostridiaceae</taxon>
        <taxon>Thermobrachium</taxon>
    </lineage>
</organism>
<dbReference type="InterPro" id="IPR025324">
    <property type="entry name" value="DUF4230"/>
</dbReference>
<dbReference type="HOGENOM" id="CLU_2345729_0_0_9"/>